<reference evidence="1 2" key="1">
    <citation type="journal article" date="2023" name="Sci. Data">
        <title>Genome assembly of the Korean intertidal mud-creeper Batillaria attramentaria.</title>
        <authorList>
            <person name="Patra A.K."/>
            <person name="Ho P.T."/>
            <person name="Jun S."/>
            <person name="Lee S.J."/>
            <person name="Kim Y."/>
            <person name="Won Y.J."/>
        </authorList>
    </citation>
    <scope>NUCLEOTIDE SEQUENCE [LARGE SCALE GENOMIC DNA]</scope>
    <source>
        <strain evidence="1">Wonlab-2016</strain>
    </source>
</reference>
<accession>A0ABD0KCB9</accession>
<name>A0ABD0KCB9_9CAEN</name>
<evidence type="ECO:0008006" key="3">
    <source>
        <dbReference type="Google" id="ProtNLM"/>
    </source>
</evidence>
<dbReference type="Proteomes" id="UP001519460">
    <property type="component" value="Unassembled WGS sequence"/>
</dbReference>
<sequence length="210" mass="24345">MVRLMKIWMRRILTPLGRIAVLKSLILSKLVYLWMLLPNPPDGFITKLQKTIFTFVWNNKPDKVSRKTSILNVTNGGLGIPDVRNFITALKLTWIRKLKNGKHKWVKIITNVMPILADLENFGGDLPVSHSVNDFWHDVLDALKLFSLKIDITTTDELLAEPIFYNSRILVGRRSFFIKTGMLKVFVVYRTFLIRRADSYCLMNLFGFTE</sequence>
<dbReference type="PANTHER" id="PTHR31635">
    <property type="entry name" value="REVERSE TRANSCRIPTASE DOMAIN-CONTAINING PROTEIN-RELATED"/>
    <property type="match status" value="1"/>
</dbReference>
<proteinExistence type="predicted"/>
<dbReference type="AlphaFoldDB" id="A0ABD0KCB9"/>
<evidence type="ECO:0000313" key="1">
    <source>
        <dbReference type="EMBL" id="KAK7484726.1"/>
    </source>
</evidence>
<dbReference type="EMBL" id="JACVVK020000205">
    <property type="protein sequence ID" value="KAK7484726.1"/>
    <property type="molecule type" value="Genomic_DNA"/>
</dbReference>
<gene>
    <name evidence="1" type="ORF">BaRGS_00024011</name>
</gene>
<evidence type="ECO:0000313" key="2">
    <source>
        <dbReference type="Proteomes" id="UP001519460"/>
    </source>
</evidence>
<keyword evidence="2" id="KW-1185">Reference proteome</keyword>
<protein>
    <recommendedName>
        <fullName evidence="3">RNA-directed DNA polymerase, eukaryota, reverse transcriptase zinc-binding domain protein</fullName>
    </recommendedName>
</protein>
<dbReference type="PANTHER" id="PTHR31635:SF196">
    <property type="entry name" value="REVERSE TRANSCRIPTASE DOMAIN-CONTAINING PROTEIN-RELATED"/>
    <property type="match status" value="1"/>
</dbReference>
<comment type="caution">
    <text evidence="1">The sequence shown here is derived from an EMBL/GenBank/DDBJ whole genome shotgun (WGS) entry which is preliminary data.</text>
</comment>
<organism evidence="1 2">
    <name type="scientific">Batillaria attramentaria</name>
    <dbReference type="NCBI Taxonomy" id="370345"/>
    <lineage>
        <taxon>Eukaryota</taxon>
        <taxon>Metazoa</taxon>
        <taxon>Spiralia</taxon>
        <taxon>Lophotrochozoa</taxon>
        <taxon>Mollusca</taxon>
        <taxon>Gastropoda</taxon>
        <taxon>Caenogastropoda</taxon>
        <taxon>Sorbeoconcha</taxon>
        <taxon>Cerithioidea</taxon>
        <taxon>Batillariidae</taxon>
        <taxon>Batillaria</taxon>
    </lineage>
</organism>